<dbReference type="Proteomes" id="UP000277580">
    <property type="component" value="Unassembled WGS sequence"/>
</dbReference>
<reference evidence="2 3" key="1">
    <citation type="journal article" date="2018" name="Nat. Ecol. Evol.">
        <title>Pezizomycetes genomes reveal the molecular basis of ectomycorrhizal truffle lifestyle.</title>
        <authorList>
            <person name="Murat C."/>
            <person name="Payen T."/>
            <person name="Noel B."/>
            <person name="Kuo A."/>
            <person name="Morin E."/>
            <person name="Chen J."/>
            <person name="Kohler A."/>
            <person name="Krizsan K."/>
            <person name="Balestrini R."/>
            <person name="Da Silva C."/>
            <person name="Montanini B."/>
            <person name="Hainaut M."/>
            <person name="Levati E."/>
            <person name="Barry K.W."/>
            <person name="Belfiori B."/>
            <person name="Cichocki N."/>
            <person name="Clum A."/>
            <person name="Dockter R.B."/>
            <person name="Fauchery L."/>
            <person name="Guy J."/>
            <person name="Iotti M."/>
            <person name="Le Tacon F."/>
            <person name="Lindquist E.A."/>
            <person name="Lipzen A."/>
            <person name="Malagnac F."/>
            <person name="Mello A."/>
            <person name="Molinier V."/>
            <person name="Miyauchi S."/>
            <person name="Poulain J."/>
            <person name="Riccioni C."/>
            <person name="Rubini A."/>
            <person name="Sitrit Y."/>
            <person name="Splivallo R."/>
            <person name="Traeger S."/>
            <person name="Wang M."/>
            <person name="Zifcakova L."/>
            <person name="Wipf D."/>
            <person name="Zambonelli A."/>
            <person name="Paolocci F."/>
            <person name="Nowrousian M."/>
            <person name="Ottonello S."/>
            <person name="Baldrian P."/>
            <person name="Spatafora J.W."/>
            <person name="Henrissat B."/>
            <person name="Nagy L.G."/>
            <person name="Aury J.M."/>
            <person name="Wincker P."/>
            <person name="Grigoriev I.V."/>
            <person name="Bonfante P."/>
            <person name="Martin F.M."/>
        </authorList>
    </citation>
    <scope>NUCLEOTIDE SEQUENCE [LARGE SCALE GENOMIC DNA]</scope>
    <source>
        <strain evidence="2 3">CCBAS932</strain>
    </source>
</reference>
<accession>A0A3N4KG63</accession>
<dbReference type="InParanoid" id="A0A3N4KG63"/>
<organism evidence="2 3">
    <name type="scientific">Morchella conica CCBAS932</name>
    <dbReference type="NCBI Taxonomy" id="1392247"/>
    <lineage>
        <taxon>Eukaryota</taxon>
        <taxon>Fungi</taxon>
        <taxon>Dikarya</taxon>
        <taxon>Ascomycota</taxon>
        <taxon>Pezizomycotina</taxon>
        <taxon>Pezizomycetes</taxon>
        <taxon>Pezizales</taxon>
        <taxon>Morchellaceae</taxon>
        <taxon>Morchella</taxon>
    </lineage>
</organism>
<evidence type="ECO:0000313" key="2">
    <source>
        <dbReference type="EMBL" id="RPB08322.1"/>
    </source>
</evidence>
<keyword evidence="1" id="KW-0472">Membrane</keyword>
<dbReference type="EMBL" id="ML119165">
    <property type="protein sequence ID" value="RPB08322.1"/>
    <property type="molecule type" value="Genomic_DNA"/>
</dbReference>
<keyword evidence="3" id="KW-1185">Reference proteome</keyword>
<protein>
    <submittedName>
        <fullName evidence="2">Uncharacterized protein</fullName>
    </submittedName>
</protein>
<dbReference type="AlphaFoldDB" id="A0A3N4KG63"/>
<evidence type="ECO:0000256" key="1">
    <source>
        <dbReference type="SAM" id="Phobius"/>
    </source>
</evidence>
<evidence type="ECO:0000313" key="3">
    <source>
        <dbReference type="Proteomes" id="UP000277580"/>
    </source>
</evidence>
<keyword evidence="1" id="KW-0812">Transmembrane</keyword>
<name>A0A3N4KG63_9PEZI</name>
<proteinExistence type="predicted"/>
<sequence>MGYSSILHPPPGSTLPPPALTTINTLLQFYISLSLSPYLLLLLLLITLCIPNRAWRRQQIIQLPIATHIDKISCHYKATRILLIRQQDCPTITQTSKLTLLLSPKTRGATKILTT</sequence>
<keyword evidence="1" id="KW-1133">Transmembrane helix</keyword>
<gene>
    <name evidence="2" type="ORF">P167DRAFT_358905</name>
</gene>
<feature type="transmembrane region" description="Helical" evidence="1">
    <location>
        <begin position="27"/>
        <end position="50"/>
    </location>
</feature>